<evidence type="ECO:0000313" key="1">
    <source>
        <dbReference type="EMBL" id="QHT23451.1"/>
    </source>
</evidence>
<dbReference type="EMBL" id="MN739731">
    <property type="protein sequence ID" value="QHT23451.1"/>
    <property type="molecule type" value="Genomic_DNA"/>
</dbReference>
<dbReference type="AlphaFoldDB" id="A0A6C0E491"/>
<organism evidence="1">
    <name type="scientific">viral metagenome</name>
    <dbReference type="NCBI Taxonomy" id="1070528"/>
    <lineage>
        <taxon>unclassified sequences</taxon>
        <taxon>metagenomes</taxon>
        <taxon>organismal metagenomes</taxon>
    </lineage>
</organism>
<proteinExistence type="predicted"/>
<sequence length="80" mass="9741">MLLQNIKKLPQVLQDHINSYNVEHRQLMKEVCKNLLFYYKEMECHNCHNSVKRISPETVSIGGHYEYFYCSMDCFYDDKW</sequence>
<protein>
    <submittedName>
        <fullName evidence="1">Uncharacterized protein</fullName>
    </submittedName>
</protein>
<reference evidence="1" key="1">
    <citation type="journal article" date="2020" name="Nature">
        <title>Giant virus diversity and host interactions through global metagenomics.</title>
        <authorList>
            <person name="Schulz F."/>
            <person name="Roux S."/>
            <person name="Paez-Espino D."/>
            <person name="Jungbluth S."/>
            <person name="Walsh D.A."/>
            <person name="Denef V.J."/>
            <person name="McMahon K.D."/>
            <person name="Konstantinidis K.T."/>
            <person name="Eloe-Fadrosh E.A."/>
            <person name="Kyrpides N.C."/>
            <person name="Woyke T."/>
        </authorList>
    </citation>
    <scope>NUCLEOTIDE SEQUENCE</scope>
    <source>
        <strain evidence="1">GVMAG-M-3300023179-116</strain>
    </source>
</reference>
<accession>A0A6C0E491</accession>
<name>A0A6C0E491_9ZZZZ</name>